<sequence>MSIIFARLIINSTDKGINAFVVPIRDSQTHDPLPGVIIGDCGKKIGLDGIDNRFILFKNYRVPYDSLLDKFSSITEDGKFKSSIKNKEKRLGIMMVGLIGGRSAVVCAAGQNMKTGLIAALRFSAVRRQFSSTEAENAVLDYPLQQYKLIPHLANVLAIRSIYLWLNTNLPVIQQKIDENPEGLEVSEFHAILSACKGVSTWYANSCLKHCREATGGLGYSAYSNIGRIMMNANIGVAWEGDNGVLIQQTGKFILKQFQRTFKGHVINAPTLKCIQVDHEKVMQFKAKFENSEQLENENTVLS</sequence>
<dbReference type="EMBL" id="CAJZBQ010000012">
    <property type="protein sequence ID" value="CAG9314348.1"/>
    <property type="molecule type" value="Genomic_DNA"/>
</dbReference>
<dbReference type="GO" id="GO:0003997">
    <property type="term" value="F:acyl-CoA oxidase activity"/>
    <property type="evidence" value="ECO:0007669"/>
    <property type="project" value="InterPro"/>
</dbReference>
<dbReference type="AlphaFoldDB" id="A0AAU9IMJ0"/>
<keyword evidence="7" id="KW-0560">Oxidoreductase</keyword>
<dbReference type="PANTHER" id="PTHR10909:SF352">
    <property type="entry name" value="ACYL-COENZYME A OXIDASE-LIKE PROTEIN"/>
    <property type="match status" value="1"/>
</dbReference>
<feature type="domain" description="Acyl-CoA oxidase C-alpha1" evidence="10">
    <location>
        <begin position="97"/>
        <end position="255"/>
    </location>
</feature>
<keyword evidence="9" id="KW-0576">Peroxisome</keyword>
<gene>
    <name evidence="11" type="ORF">BSTOLATCC_MIC11358</name>
</gene>
<keyword evidence="8" id="KW-0443">Lipid metabolism</keyword>
<dbReference type="GO" id="GO:0055088">
    <property type="term" value="P:lipid homeostasis"/>
    <property type="evidence" value="ECO:0007669"/>
    <property type="project" value="TreeGrafter"/>
</dbReference>
<accession>A0AAU9IMJ0</accession>
<keyword evidence="5" id="KW-0274">FAD</keyword>
<protein>
    <recommendedName>
        <fullName evidence="10">Acyl-CoA oxidase C-alpha1 domain-containing protein</fullName>
    </recommendedName>
</protein>
<dbReference type="PANTHER" id="PTHR10909">
    <property type="entry name" value="ELECTRON TRANSPORT OXIDOREDUCTASE"/>
    <property type="match status" value="1"/>
</dbReference>
<evidence type="ECO:0000256" key="2">
    <source>
        <dbReference type="ARBA" id="ARBA00004275"/>
    </source>
</evidence>
<keyword evidence="6" id="KW-0276">Fatty acid metabolism</keyword>
<dbReference type="GO" id="GO:0033540">
    <property type="term" value="P:fatty acid beta-oxidation using acyl-CoA oxidase"/>
    <property type="evidence" value="ECO:0007669"/>
    <property type="project" value="TreeGrafter"/>
</dbReference>
<proteinExistence type="inferred from homology"/>
<dbReference type="SUPFAM" id="SSF47203">
    <property type="entry name" value="Acyl-CoA dehydrogenase C-terminal domain-like"/>
    <property type="match status" value="1"/>
</dbReference>
<dbReference type="GO" id="GO:0071949">
    <property type="term" value="F:FAD binding"/>
    <property type="evidence" value="ECO:0007669"/>
    <property type="project" value="InterPro"/>
</dbReference>
<organism evidence="11 12">
    <name type="scientific">Blepharisma stoltei</name>
    <dbReference type="NCBI Taxonomy" id="1481888"/>
    <lineage>
        <taxon>Eukaryota</taxon>
        <taxon>Sar</taxon>
        <taxon>Alveolata</taxon>
        <taxon>Ciliophora</taxon>
        <taxon>Postciliodesmatophora</taxon>
        <taxon>Heterotrichea</taxon>
        <taxon>Heterotrichida</taxon>
        <taxon>Blepharismidae</taxon>
        <taxon>Blepharisma</taxon>
    </lineage>
</organism>
<evidence type="ECO:0000259" key="10">
    <source>
        <dbReference type="Pfam" id="PF22924"/>
    </source>
</evidence>
<dbReference type="InterPro" id="IPR046373">
    <property type="entry name" value="Acyl-CoA_Oxase/DH_mid-dom_sf"/>
</dbReference>
<reference evidence="11" key="1">
    <citation type="submission" date="2021-09" db="EMBL/GenBank/DDBJ databases">
        <authorList>
            <consortium name="AG Swart"/>
            <person name="Singh M."/>
            <person name="Singh A."/>
            <person name="Seah K."/>
            <person name="Emmerich C."/>
        </authorList>
    </citation>
    <scope>NUCLEOTIDE SEQUENCE</scope>
    <source>
        <strain evidence="11">ATCC30299</strain>
    </source>
</reference>
<comment type="caution">
    <text evidence="11">The sequence shown here is derived from an EMBL/GenBank/DDBJ whole genome shotgun (WGS) entry which is preliminary data.</text>
</comment>
<dbReference type="Pfam" id="PF22924">
    <property type="entry name" value="ACOX_C_alpha1"/>
    <property type="match status" value="1"/>
</dbReference>
<evidence type="ECO:0000313" key="11">
    <source>
        <dbReference type="EMBL" id="CAG9314348.1"/>
    </source>
</evidence>
<dbReference type="GO" id="GO:0005504">
    <property type="term" value="F:fatty acid binding"/>
    <property type="evidence" value="ECO:0007669"/>
    <property type="project" value="TreeGrafter"/>
</dbReference>
<evidence type="ECO:0000256" key="4">
    <source>
        <dbReference type="ARBA" id="ARBA00022630"/>
    </source>
</evidence>
<dbReference type="FunFam" id="1.20.140.10:FF:000010">
    <property type="entry name" value="Acyl-coenzyme A oxidase"/>
    <property type="match status" value="1"/>
</dbReference>
<evidence type="ECO:0000256" key="6">
    <source>
        <dbReference type="ARBA" id="ARBA00022832"/>
    </source>
</evidence>
<dbReference type="Gene3D" id="1.20.140.10">
    <property type="entry name" value="Butyryl-CoA Dehydrogenase, subunit A, domain 3"/>
    <property type="match status" value="1"/>
</dbReference>
<evidence type="ECO:0000256" key="9">
    <source>
        <dbReference type="ARBA" id="ARBA00023140"/>
    </source>
</evidence>
<evidence type="ECO:0000256" key="3">
    <source>
        <dbReference type="ARBA" id="ARBA00006288"/>
    </source>
</evidence>
<comment type="subcellular location">
    <subcellularLocation>
        <location evidence="2">Peroxisome</location>
    </subcellularLocation>
</comment>
<dbReference type="Gene3D" id="2.40.110.10">
    <property type="entry name" value="Butyryl-CoA Dehydrogenase, subunit A, domain 2"/>
    <property type="match status" value="1"/>
</dbReference>
<dbReference type="GO" id="GO:0005777">
    <property type="term" value="C:peroxisome"/>
    <property type="evidence" value="ECO:0007669"/>
    <property type="project" value="UniProtKB-SubCell"/>
</dbReference>
<comment type="similarity">
    <text evidence="3">Belongs to the acyl-CoA oxidase family.</text>
</comment>
<keyword evidence="4" id="KW-0285">Flavoprotein</keyword>
<evidence type="ECO:0000313" key="12">
    <source>
        <dbReference type="Proteomes" id="UP001162131"/>
    </source>
</evidence>
<comment type="cofactor">
    <cofactor evidence="1">
        <name>FAD</name>
        <dbReference type="ChEBI" id="CHEBI:57692"/>
    </cofactor>
</comment>
<keyword evidence="12" id="KW-1185">Reference proteome</keyword>
<name>A0AAU9IMJ0_9CILI</name>
<dbReference type="InterPro" id="IPR055060">
    <property type="entry name" value="ACOX_C_alpha1"/>
</dbReference>
<dbReference type="InterPro" id="IPR036250">
    <property type="entry name" value="AcylCo_DH-like_C"/>
</dbReference>
<dbReference type="SUPFAM" id="SSF56645">
    <property type="entry name" value="Acyl-CoA dehydrogenase NM domain-like"/>
    <property type="match status" value="1"/>
</dbReference>
<evidence type="ECO:0000256" key="1">
    <source>
        <dbReference type="ARBA" id="ARBA00001974"/>
    </source>
</evidence>
<dbReference type="InterPro" id="IPR009100">
    <property type="entry name" value="AcylCoA_DH/oxidase_NM_dom_sf"/>
</dbReference>
<dbReference type="InterPro" id="IPR012258">
    <property type="entry name" value="Acyl-CoA_oxidase"/>
</dbReference>
<evidence type="ECO:0000256" key="8">
    <source>
        <dbReference type="ARBA" id="ARBA00023098"/>
    </source>
</evidence>
<dbReference type="Proteomes" id="UP001162131">
    <property type="component" value="Unassembled WGS sequence"/>
</dbReference>
<evidence type="ECO:0000256" key="7">
    <source>
        <dbReference type="ARBA" id="ARBA00023002"/>
    </source>
</evidence>
<evidence type="ECO:0000256" key="5">
    <source>
        <dbReference type="ARBA" id="ARBA00022827"/>
    </source>
</evidence>